<evidence type="ECO:0000313" key="2">
    <source>
        <dbReference type="Proteomes" id="UP000050331"/>
    </source>
</evidence>
<dbReference type="Proteomes" id="UP000050331">
    <property type="component" value="Chromosome"/>
</dbReference>
<accession>A0A0U4FPC6</accession>
<evidence type="ECO:0008006" key="3">
    <source>
        <dbReference type="Google" id="ProtNLM"/>
    </source>
</evidence>
<dbReference type="AlphaFoldDB" id="A0A0U4FPC6"/>
<keyword evidence="2" id="KW-1185">Reference proteome</keyword>
<dbReference type="EMBL" id="CP013862">
    <property type="protein sequence ID" value="ALX50526.1"/>
    <property type="molecule type" value="Genomic_DNA"/>
</dbReference>
<sequence length="212" mass="24276">MVIDTRLTGKDYVWYASYGSNLNRDRFLCYIKGGKPAGSEKVEVGCRDQSPPVNEATYIMHYPLYFAKESDRWQQQGVAFIGLDKDEKHYTYSTKYLITVEQFMDVVKQENNGLNLEIDLEDVMVNGFETFRDSWYGTILHAGEAEGYPIFTFTADWNLDVPFNKPSDEYLSMIINGLKTTVGLENTEIINYLISKPGIAGNCDRKNIEKLI</sequence>
<dbReference type="Gene3D" id="3.10.490.10">
    <property type="entry name" value="Gamma-glutamyl cyclotransferase-like"/>
    <property type="match status" value="1"/>
</dbReference>
<organism evidence="1 2">
    <name type="scientific">Lentibacillus amyloliquefaciens</name>
    <dbReference type="NCBI Taxonomy" id="1472767"/>
    <lineage>
        <taxon>Bacteria</taxon>
        <taxon>Bacillati</taxon>
        <taxon>Bacillota</taxon>
        <taxon>Bacilli</taxon>
        <taxon>Bacillales</taxon>
        <taxon>Bacillaceae</taxon>
        <taxon>Lentibacillus</taxon>
    </lineage>
</organism>
<reference evidence="1 2" key="1">
    <citation type="submission" date="2016-01" db="EMBL/GenBank/DDBJ databases">
        <title>Complete genome sequence of strain Lentibacillus amyloliquefaciens LAM0015T isolated from saline sediment.</title>
        <authorList>
            <person name="Wang J.-L."/>
            <person name="He M.-X."/>
        </authorList>
    </citation>
    <scope>NUCLEOTIDE SEQUENCE [LARGE SCALE GENOMIC DNA]</scope>
    <source>
        <strain evidence="1 2">LAM0015</strain>
    </source>
</reference>
<dbReference type="KEGG" id="lao:AOX59_03535"/>
<name>A0A0U4FPC6_9BACI</name>
<dbReference type="STRING" id="1472767.AOX59_03535"/>
<gene>
    <name evidence="1" type="ORF">AOX59_03535</name>
</gene>
<proteinExistence type="predicted"/>
<protein>
    <recommendedName>
        <fullName evidence="3">Histone deacetylase</fullName>
    </recommendedName>
</protein>
<evidence type="ECO:0000313" key="1">
    <source>
        <dbReference type="EMBL" id="ALX50526.1"/>
    </source>
</evidence>
<dbReference type="OrthoDB" id="8538589at2"/>
<dbReference type="RefSeq" id="WP_068448115.1">
    <property type="nucleotide sequence ID" value="NZ_CP013862.1"/>
</dbReference>